<dbReference type="PANTHER" id="PTHR35004:SF8">
    <property type="entry name" value="TRANSPOSASE RV3428C-RELATED"/>
    <property type="match status" value="1"/>
</dbReference>
<name>A0A2M7YHU6_9BACT</name>
<feature type="non-terminal residue" evidence="2">
    <location>
        <position position="1"/>
    </location>
</feature>
<dbReference type="EMBL" id="PFWI01000017">
    <property type="protein sequence ID" value="PJA62538.1"/>
    <property type="molecule type" value="Genomic_DNA"/>
</dbReference>
<feature type="domain" description="Transposase for insertion sequence element IS21-like C-terminal" evidence="1">
    <location>
        <begin position="61"/>
        <end position="132"/>
    </location>
</feature>
<organism evidence="2 3">
    <name type="scientific">bacterium (Candidatus Ratteibacteria) CG_4_9_14_3_um_filter_41_21</name>
    <dbReference type="NCBI Taxonomy" id="2014289"/>
    <lineage>
        <taxon>Bacteria</taxon>
        <taxon>Candidatus Ratteibacteria</taxon>
    </lineage>
</organism>
<dbReference type="AlphaFoldDB" id="A0A2M7YHU6"/>
<dbReference type="Proteomes" id="UP000229213">
    <property type="component" value="Unassembled WGS sequence"/>
</dbReference>
<protein>
    <submittedName>
        <fullName evidence="2">IS21 family transposase</fullName>
    </submittedName>
</protein>
<sequence>AGGIKYLKNNFLPGRNFIDIDEANEKLLLWCMEKGKRIHGTTKRVPLEVFDEVEKEALLPLPEEPFEICTWKECKLHPDCHIVFDGSYYSAPHRLIGEKLWVRATAKEVRLFFEHKQVAMHLRAERKGERVTLQDHLPPEKVAYIMQAPSWCRERAKQIGENTGSFIETLLSDKPLNRLRTAQGVLRLAHKYGPRRLENACEKALFYNELRYGAVKTILEKGLDKENLPERAVSIPSSPGRFVRSWIGGAG</sequence>
<accession>A0A2M7YHU6</accession>
<comment type="caution">
    <text evidence="2">The sequence shown here is derived from an EMBL/GenBank/DDBJ whole genome shotgun (WGS) entry which is preliminary data.</text>
</comment>
<dbReference type="PANTHER" id="PTHR35004">
    <property type="entry name" value="TRANSPOSASE RV3428C-RELATED"/>
    <property type="match status" value="1"/>
</dbReference>
<dbReference type="Pfam" id="PF22483">
    <property type="entry name" value="Mu-transpos_C_2"/>
    <property type="match status" value="1"/>
</dbReference>
<evidence type="ECO:0000313" key="2">
    <source>
        <dbReference type="EMBL" id="PJA62538.1"/>
    </source>
</evidence>
<dbReference type="InterPro" id="IPR054353">
    <property type="entry name" value="IstA-like_C"/>
</dbReference>
<gene>
    <name evidence="2" type="ORF">CO162_00500</name>
</gene>
<evidence type="ECO:0000313" key="3">
    <source>
        <dbReference type="Proteomes" id="UP000229213"/>
    </source>
</evidence>
<proteinExistence type="predicted"/>
<evidence type="ECO:0000259" key="1">
    <source>
        <dbReference type="Pfam" id="PF22483"/>
    </source>
</evidence>
<reference evidence="3" key="1">
    <citation type="submission" date="2017-09" db="EMBL/GenBank/DDBJ databases">
        <title>Depth-based differentiation of microbial function through sediment-hosted aquifers and enrichment of novel symbionts in the deep terrestrial subsurface.</title>
        <authorList>
            <person name="Probst A.J."/>
            <person name="Ladd B."/>
            <person name="Jarett J.K."/>
            <person name="Geller-Mcgrath D.E."/>
            <person name="Sieber C.M.K."/>
            <person name="Emerson J.B."/>
            <person name="Anantharaman K."/>
            <person name="Thomas B.C."/>
            <person name="Malmstrom R."/>
            <person name="Stieglmeier M."/>
            <person name="Klingl A."/>
            <person name="Woyke T."/>
            <person name="Ryan C.M."/>
            <person name="Banfield J.F."/>
        </authorList>
    </citation>
    <scope>NUCLEOTIDE SEQUENCE [LARGE SCALE GENOMIC DNA]</scope>
</reference>